<evidence type="ECO:0000313" key="2">
    <source>
        <dbReference type="Proteomes" id="UP000001203"/>
    </source>
</evidence>
<accession>B1WWZ4</accession>
<organism evidence="1 2">
    <name type="scientific">Crocosphaera subtropica (strain ATCC 51142 / BH68)</name>
    <name type="common">Cyanothece sp. (strain ATCC 51142)</name>
    <dbReference type="NCBI Taxonomy" id="43989"/>
    <lineage>
        <taxon>Bacteria</taxon>
        <taxon>Bacillati</taxon>
        <taxon>Cyanobacteriota</taxon>
        <taxon>Cyanophyceae</taxon>
        <taxon>Oscillatoriophycideae</taxon>
        <taxon>Chroococcales</taxon>
        <taxon>Aphanothecaceae</taxon>
        <taxon>Crocosphaera</taxon>
        <taxon>Crocosphaera subtropica</taxon>
    </lineage>
</organism>
<dbReference type="KEGG" id="cyt:cce_3115"/>
<dbReference type="Proteomes" id="UP000001203">
    <property type="component" value="Chromosome circular"/>
</dbReference>
<evidence type="ECO:0000313" key="1">
    <source>
        <dbReference type="EMBL" id="ACB52463.1"/>
    </source>
</evidence>
<keyword evidence="2" id="KW-1185">Reference proteome</keyword>
<dbReference type="OrthoDB" id="9800503at2"/>
<dbReference type="RefSeq" id="WP_009547437.1">
    <property type="nucleotide sequence ID" value="NC_010546.1"/>
</dbReference>
<sequence>MTELLEKVITELKKLPPDQQDAIASRLMDELKSVTNNKQLRPFGLCAGEFTVPEDFDAPLPEDILNAFEG</sequence>
<name>B1WWZ4_CROS5</name>
<evidence type="ECO:0008006" key="3">
    <source>
        <dbReference type="Google" id="ProtNLM"/>
    </source>
</evidence>
<dbReference type="HOGENOM" id="CLU_163140_9_0_3"/>
<protein>
    <recommendedName>
        <fullName evidence="3">DUF2281 domain-containing protein</fullName>
    </recommendedName>
</protein>
<gene>
    <name evidence="1" type="ordered locus">cce_3115</name>
</gene>
<dbReference type="AlphaFoldDB" id="B1WWZ4"/>
<dbReference type="EMBL" id="CP000806">
    <property type="protein sequence ID" value="ACB52463.1"/>
    <property type="molecule type" value="Genomic_DNA"/>
</dbReference>
<reference evidence="1 2" key="1">
    <citation type="journal article" date="2008" name="Proc. Natl. Acad. Sci. U.S.A.">
        <title>The genome of Cyanothece 51142, a unicellular diazotrophic cyanobacterium important in the marine nitrogen cycle.</title>
        <authorList>
            <person name="Welsh E.A."/>
            <person name="Liberton M."/>
            <person name="Stoeckel J."/>
            <person name="Loh T."/>
            <person name="Elvitigala T."/>
            <person name="Wang C."/>
            <person name="Wollam A."/>
            <person name="Fulton R.S."/>
            <person name="Clifton S.W."/>
            <person name="Jacobs J.M."/>
            <person name="Aurora R."/>
            <person name="Ghosh B.K."/>
            <person name="Sherman L.A."/>
            <person name="Smith R.D."/>
            <person name="Wilson R.K."/>
            <person name="Pakrasi H.B."/>
        </authorList>
    </citation>
    <scope>NUCLEOTIDE SEQUENCE [LARGE SCALE GENOMIC DNA]</scope>
    <source>
        <strain evidence="2">ATCC 51142 / BH68</strain>
    </source>
</reference>
<dbReference type="eggNOG" id="COG4118">
    <property type="taxonomic scope" value="Bacteria"/>
</dbReference>
<proteinExistence type="predicted"/>
<dbReference type="STRING" id="43989.cce_3115"/>